<accession>A0A523W4T1</accession>
<comment type="caution">
    <text evidence="2">The sequence shown here is derived from an EMBL/GenBank/DDBJ whole genome shotgun (WGS) entry which is preliminary data.</text>
</comment>
<dbReference type="InterPro" id="IPR043129">
    <property type="entry name" value="ATPase_NBD"/>
</dbReference>
<reference evidence="2 3" key="1">
    <citation type="submission" date="2019-03" db="EMBL/GenBank/DDBJ databases">
        <title>Metabolic potential of uncultured bacteria and archaea associated with petroleum seepage in deep-sea sediments.</title>
        <authorList>
            <person name="Dong X."/>
            <person name="Hubert C."/>
        </authorList>
    </citation>
    <scope>NUCLEOTIDE SEQUENCE [LARGE SCALE GENOMIC DNA]</scope>
    <source>
        <strain evidence="2">E29_bin52</strain>
    </source>
</reference>
<organism evidence="2 3">
    <name type="scientific">Aerophobetes bacterium</name>
    <dbReference type="NCBI Taxonomy" id="2030807"/>
    <lineage>
        <taxon>Bacteria</taxon>
        <taxon>Candidatus Aerophobota</taxon>
    </lineage>
</organism>
<evidence type="ECO:0000313" key="2">
    <source>
        <dbReference type="EMBL" id="TET62040.1"/>
    </source>
</evidence>
<dbReference type="Pfam" id="PF00480">
    <property type="entry name" value="ROK"/>
    <property type="match status" value="1"/>
</dbReference>
<comment type="similarity">
    <text evidence="1">Belongs to the ROK (NagC/XylR) family.</text>
</comment>
<proteinExistence type="inferred from homology"/>
<evidence type="ECO:0000313" key="3">
    <source>
        <dbReference type="Proteomes" id="UP000319130"/>
    </source>
</evidence>
<evidence type="ECO:0000256" key="1">
    <source>
        <dbReference type="ARBA" id="ARBA00006479"/>
    </source>
</evidence>
<gene>
    <name evidence="2" type="ORF">E3J48_04940</name>
</gene>
<dbReference type="InterPro" id="IPR000600">
    <property type="entry name" value="ROK"/>
</dbReference>
<dbReference type="PANTHER" id="PTHR18964">
    <property type="entry name" value="ROK (REPRESSOR, ORF, KINASE) FAMILY"/>
    <property type="match status" value="1"/>
</dbReference>
<dbReference type="EMBL" id="SOIZ01000211">
    <property type="protein sequence ID" value="TET62040.1"/>
    <property type="molecule type" value="Genomic_DNA"/>
</dbReference>
<dbReference type="Proteomes" id="UP000319130">
    <property type="component" value="Unassembled WGS sequence"/>
</dbReference>
<dbReference type="PROSITE" id="PS01125">
    <property type="entry name" value="ROK"/>
    <property type="match status" value="1"/>
</dbReference>
<dbReference type="AlphaFoldDB" id="A0A523W4T1"/>
<dbReference type="InterPro" id="IPR049874">
    <property type="entry name" value="ROK_cs"/>
</dbReference>
<dbReference type="SUPFAM" id="SSF53067">
    <property type="entry name" value="Actin-like ATPase domain"/>
    <property type="match status" value="1"/>
</dbReference>
<sequence>MFSPGSISMQSSKYVIGISVGGTKLAVVISDSRGEIIERIRKPTNSERGPENVIQRVFDMVNEIIRIVGLDKNNCTGVGVSFGGPVNPKTGTTYSFVNCPGWGGIPLKKRIEVQLGLPVVIENDANASALAEWMYGAGRGYDYVVYMTMGTGIGGGIVVKGRLYKGTGGLAGEVGHQILLPNGPKCECGKRGCLESLCSGPAITRRAKEAIKKDPKTLILRIAEDKIENVKSEMVVRAARDGDRLANQLIYETATYMGWGIANIVSILNPDVVILGTVATAAGDLLLAPIRENVRKLGVGEAARRVKILPSQLGDQIDDLAAVSLVIRRFQEA</sequence>
<protein>
    <submittedName>
        <fullName evidence="2">ROK family protein</fullName>
    </submittedName>
</protein>
<dbReference type="Gene3D" id="3.30.420.40">
    <property type="match status" value="2"/>
</dbReference>
<dbReference type="PANTHER" id="PTHR18964:SF149">
    <property type="entry name" value="BIFUNCTIONAL UDP-N-ACETYLGLUCOSAMINE 2-EPIMERASE_N-ACETYLMANNOSAMINE KINASE"/>
    <property type="match status" value="1"/>
</dbReference>
<name>A0A523W4T1_UNCAE</name>